<dbReference type="CDD" id="cd01856">
    <property type="entry name" value="YlqF"/>
    <property type="match status" value="1"/>
</dbReference>
<feature type="binding site" evidence="4">
    <location>
        <begin position="58"/>
        <end position="61"/>
    </location>
    <ligand>
        <name>GTP</name>
        <dbReference type="ChEBI" id="CHEBI:37565"/>
    </ligand>
</feature>
<dbReference type="SUPFAM" id="SSF52540">
    <property type="entry name" value="P-loop containing nucleoside triphosphate hydrolases"/>
    <property type="match status" value="1"/>
</dbReference>
<dbReference type="PANTHER" id="PTHR45782:SF4">
    <property type="entry name" value="MITOCHONDRIAL RIBOSOME-ASSOCIATED GTPASE 1"/>
    <property type="match status" value="1"/>
</dbReference>
<dbReference type="GO" id="GO:0005525">
    <property type="term" value="F:GTP binding"/>
    <property type="evidence" value="ECO:0007669"/>
    <property type="project" value="UniProtKB-KW"/>
</dbReference>
<dbReference type="GO" id="GO:0006412">
    <property type="term" value="P:translation"/>
    <property type="evidence" value="ECO:0007669"/>
    <property type="project" value="TreeGrafter"/>
</dbReference>
<feature type="binding site" evidence="4">
    <location>
        <begin position="122"/>
        <end position="127"/>
    </location>
    <ligand>
        <name>GTP</name>
        <dbReference type="ChEBI" id="CHEBI:37565"/>
    </ligand>
</feature>
<dbReference type="InterPro" id="IPR027417">
    <property type="entry name" value="P-loop_NTPase"/>
</dbReference>
<evidence type="ECO:0000313" key="6">
    <source>
        <dbReference type="EMBL" id="SMC93861.1"/>
    </source>
</evidence>
<dbReference type="STRING" id="1121400.SAMN02746065_11619"/>
<dbReference type="Pfam" id="PF01926">
    <property type="entry name" value="MMR_HSR1"/>
    <property type="match status" value="1"/>
</dbReference>
<accession>A0A1W2D8X4</accession>
<evidence type="ECO:0000313" key="7">
    <source>
        <dbReference type="Proteomes" id="UP000192418"/>
    </source>
</evidence>
<keyword evidence="3" id="KW-0963">Cytoplasm</keyword>
<evidence type="ECO:0000259" key="5">
    <source>
        <dbReference type="PROSITE" id="PS51721"/>
    </source>
</evidence>
<proteinExistence type="inferred from homology"/>
<dbReference type="EMBL" id="FWXY01000016">
    <property type="protein sequence ID" value="SMC93861.1"/>
    <property type="molecule type" value="Genomic_DNA"/>
</dbReference>
<dbReference type="OrthoDB" id="9779790at2"/>
<dbReference type="PROSITE" id="PS51721">
    <property type="entry name" value="G_CP"/>
    <property type="match status" value="1"/>
</dbReference>
<dbReference type="InterPro" id="IPR030378">
    <property type="entry name" value="G_CP_dom"/>
</dbReference>
<dbReference type="PIRSF" id="PIRSF006230">
    <property type="entry name" value="MG442"/>
    <property type="match status" value="1"/>
</dbReference>
<dbReference type="InterPro" id="IPR023179">
    <property type="entry name" value="GTP-bd_ortho_bundle_sf"/>
</dbReference>
<comment type="similarity">
    <text evidence="3">Belongs to the TRAFAC class YlqF/YawG GTPase family. MTG1 subfamily.</text>
</comment>
<dbReference type="InterPro" id="IPR019991">
    <property type="entry name" value="GTP-bd_ribosome_bgen"/>
</dbReference>
<comment type="function">
    <text evidence="3">Required for a late step of 50S ribosomal subunit assembly. Has GTPase activity.</text>
</comment>
<keyword evidence="7" id="KW-1185">Reference proteome</keyword>
<evidence type="ECO:0000256" key="3">
    <source>
        <dbReference type="PIRNR" id="PIRNR006230"/>
    </source>
</evidence>
<dbReference type="AlphaFoldDB" id="A0A1W2D8X4"/>
<feature type="domain" description="CP-type G" evidence="5">
    <location>
        <begin position="13"/>
        <end position="170"/>
    </location>
</feature>
<evidence type="ECO:0000256" key="1">
    <source>
        <dbReference type="ARBA" id="ARBA00022741"/>
    </source>
</evidence>
<dbReference type="GO" id="GO:0003924">
    <property type="term" value="F:GTPase activity"/>
    <property type="evidence" value="ECO:0007669"/>
    <property type="project" value="TreeGrafter"/>
</dbReference>
<gene>
    <name evidence="6" type="ORF">SAMN02746065_11619</name>
</gene>
<dbReference type="InterPro" id="IPR016478">
    <property type="entry name" value="GTPase_MTG1"/>
</dbReference>
<dbReference type="GO" id="GO:0005737">
    <property type="term" value="C:cytoplasm"/>
    <property type="evidence" value="ECO:0007669"/>
    <property type="project" value="UniProtKB-SubCell"/>
</dbReference>
<protein>
    <recommendedName>
        <fullName evidence="3">Ribosome biogenesis GTPase A</fullName>
    </recommendedName>
</protein>
<evidence type="ECO:0000256" key="2">
    <source>
        <dbReference type="ARBA" id="ARBA00023134"/>
    </source>
</evidence>
<dbReference type="Gene3D" id="3.40.50.300">
    <property type="entry name" value="P-loop containing nucleotide triphosphate hydrolases"/>
    <property type="match status" value="1"/>
</dbReference>
<keyword evidence="1 3" id="KW-0547">Nucleotide-binding</keyword>
<evidence type="ECO:0000256" key="4">
    <source>
        <dbReference type="PIRSR" id="PIRSR006230-1"/>
    </source>
</evidence>
<dbReference type="PANTHER" id="PTHR45782">
    <property type="entry name" value="MITOCHONDRIAL RIBOSOME-ASSOCIATED GTPASE 1"/>
    <property type="match status" value="1"/>
</dbReference>
<dbReference type="Proteomes" id="UP000192418">
    <property type="component" value="Unassembled WGS sequence"/>
</dbReference>
<keyword evidence="2 3" id="KW-0342">GTP-binding</keyword>
<feature type="binding site" evidence="4">
    <location>
        <position position="166"/>
    </location>
    <ligand>
        <name>GTP</name>
        <dbReference type="ChEBI" id="CHEBI:37565"/>
    </ligand>
</feature>
<sequence>MAIQWFPGHMLETKEFLRQMIPSVDVVLEVLDARLPISSANPLLDKICKSVPRVKVLNKKDLADPNATTQWLTYFNEKFHGQCVAINGTNKTETWKTVDDAVKTINRNKARKARVMVAGIPNTGKSTIMNSLAGKKIAKTGNTPAITRHQQRAGLKNKIDVYDTPGILWPILENQSGACRLAASGAISDTAMDYAEVAHFTADYLLERYEAQLRERYRLKDPFPSTANELIEAIGTRRGCLKKGGILNWQKASEVLIRELRSGKIGRISLEFPRDHLTPSPE</sequence>
<organism evidence="6 7">
    <name type="scientific">Desulfocicer vacuolatum DSM 3385</name>
    <dbReference type="NCBI Taxonomy" id="1121400"/>
    <lineage>
        <taxon>Bacteria</taxon>
        <taxon>Pseudomonadati</taxon>
        <taxon>Thermodesulfobacteriota</taxon>
        <taxon>Desulfobacteria</taxon>
        <taxon>Desulfobacterales</taxon>
        <taxon>Desulfobacteraceae</taxon>
        <taxon>Desulfocicer</taxon>
    </lineage>
</organism>
<dbReference type="Gene3D" id="1.10.1580.10">
    <property type="match status" value="1"/>
</dbReference>
<reference evidence="6 7" key="1">
    <citation type="submission" date="2017-04" db="EMBL/GenBank/DDBJ databases">
        <authorList>
            <person name="Afonso C.L."/>
            <person name="Miller P.J."/>
            <person name="Scott M.A."/>
            <person name="Spackman E."/>
            <person name="Goraichik I."/>
            <person name="Dimitrov K.M."/>
            <person name="Suarez D.L."/>
            <person name="Swayne D.E."/>
        </authorList>
    </citation>
    <scope>NUCLEOTIDE SEQUENCE [LARGE SCALE GENOMIC DNA]</scope>
    <source>
        <strain evidence="6 7">DSM 3385</strain>
    </source>
</reference>
<dbReference type="InterPro" id="IPR006073">
    <property type="entry name" value="GTP-bd"/>
</dbReference>
<name>A0A1W2D8X4_9BACT</name>
<comment type="subcellular location">
    <subcellularLocation>
        <location evidence="3">Cytoplasm</location>
    </subcellularLocation>
</comment>
<dbReference type="RefSeq" id="WP_084070105.1">
    <property type="nucleotide sequence ID" value="NZ_FWXY01000016.1"/>
</dbReference>
<dbReference type="NCBIfam" id="TIGR03596">
    <property type="entry name" value="GTPase_YlqF"/>
    <property type="match status" value="1"/>
</dbReference>